<evidence type="ECO:0000256" key="2">
    <source>
        <dbReference type="ARBA" id="ARBA00022801"/>
    </source>
</evidence>
<keyword evidence="4" id="KW-0732">Signal</keyword>
<feature type="signal peptide" evidence="4">
    <location>
        <begin position="1"/>
        <end position="21"/>
    </location>
</feature>
<protein>
    <submittedName>
        <fullName evidence="5">Putative secreted effector protein</fullName>
    </submittedName>
</protein>
<keyword evidence="2" id="KW-0378">Hydrolase</keyword>
<name>A0A0B1P277_UNCNE</name>
<dbReference type="OrthoDB" id="3597759at2759"/>
<dbReference type="InterPro" id="IPR000026">
    <property type="entry name" value="N1-like"/>
</dbReference>
<dbReference type="HOGENOM" id="CLU_1373123_0_0_1"/>
<dbReference type="Proteomes" id="UP000030854">
    <property type="component" value="Unassembled WGS sequence"/>
</dbReference>
<accession>A0A0B1P277</accession>
<dbReference type="GO" id="GO:0003723">
    <property type="term" value="F:RNA binding"/>
    <property type="evidence" value="ECO:0007669"/>
    <property type="project" value="InterPro"/>
</dbReference>
<keyword evidence="1" id="KW-0540">Nuclease</keyword>
<evidence type="ECO:0000256" key="1">
    <source>
        <dbReference type="ARBA" id="ARBA00022722"/>
    </source>
</evidence>
<keyword evidence="6" id="KW-1185">Reference proteome</keyword>
<dbReference type="GO" id="GO:0004521">
    <property type="term" value="F:RNA endonuclease activity"/>
    <property type="evidence" value="ECO:0007669"/>
    <property type="project" value="InterPro"/>
</dbReference>
<dbReference type="SUPFAM" id="SSF53933">
    <property type="entry name" value="Microbial ribonucleases"/>
    <property type="match status" value="1"/>
</dbReference>
<dbReference type="Pfam" id="PF00545">
    <property type="entry name" value="Ribonuclease"/>
    <property type="match status" value="1"/>
</dbReference>
<evidence type="ECO:0000313" key="6">
    <source>
        <dbReference type="Proteomes" id="UP000030854"/>
    </source>
</evidence>
<sequence length="194" mass="21601">MRFFIEAIVSTLILSPISVLSMETGNDATEVAADIADGPTLSGLPGVADFDLSSASSPSLEKRLCFRRGCNKKSKHASGFQCKKKHFSLAAVEKAKAVACAKIKENKQRNAFPALYTATDFETPGPYLEWPIKRNGRFWNNLRRGRYRIILTENCKVVGAVIRKSNGSYRTCKKLSEKDEDEVDDDDEKEESDD</sequence>
<evidence type="ECO:0000256" key="4">
    <source>
        <dbReference type="SAM" id="SignalP"/>
    </source>
</evidence>
<dbReference type="SMR" id="A0A0B1P277"/>
<organism evidence="5 6">
    <name type="scientific">Uncinula necator</name>
    <name type="common">Grape powdery mildew</name>
    <dbReference type="NCBI Taxonomy" id="52586"/>
    <lineage>
        <taxon>Eukaryota</taxon>
        <taxon>Fungi</taxon>
        <taxon>Dikarya</taxon>
        <taxon>Ascomycota</taxon>
        <taxon>Pezizomycotina</taxon>
        <taxon>Leotiomycetes</taxon>
        <taxon>Erysiphales</taxon>
        <taxon>Erysiphaceae</taxon>
        <taxon>Erysiphe</taxon>
    </lineage>
</organism>
<dbReference type="EMBL" id="JNVN01002136">
    <property type="protein sequence ID" value="KHJ32368.1"/>
    <property type="molecule type" value="Genomic_DNA"/>
</dbReference>
<reference evidence="5 6" key="1">
    <citation type="journal article" date="2014" name="BMC Genomics">
        <title>Adaptive genomic structural variation in the grape powdery mildew pathogen, Erysiphe necator.</title>
        <authorList>
            <person name="Jones L."/>
            <person name="Riaz S."/>
            <person name="Morales-Cruz A."/>
            <person name="Amrine K.C."/>
            <person name="McGuire B."/>
            <person name="Gubler W.D."/>
            <person name="Walker M.A."/>
            <person name="Cantu D."/>
        </authorList>
    </citation>
    <scope>NUCLEOTIDE SEQUENCE [LARGE SCALE GENOMIC DNA]</scope>
    <source>
        <strain evidence="6">c</strain>
    </source>
</reference>
<feature type="compositionally biased region" description="Acidic residues" evidence="3">
    <location>
        <begin position="178"/>
        <end position="194"/>
    </location>
</feature>
<dbReference type="Gene3D" id="3.10.450.30">
    <property type="entry name" value="Microbial ribonucleases"/>
    <property type="match status" value="1"/>
</dbReference>
<comment type="caution">
    <text evidence="5">The sequence shown here is derived from an EMBL/GenBank/DDBJ whole genome shotgun (WGS) entry which is preliminary data.</text>
</comment>
<proteinExistence type="predicted"/>
<dbReference type="STRING" id="52586.A0A0B1P277"/>
<gene>
    <name evidence="5" type="ORF">EV44_g0602</name>
</gene>
<feature type="chain" id="PRO_5002080426" evidence="4">
    <location>
        <begin position="22"/>
        <end position="194"/>
    </location>
</feature>
<dbReference type="GO" id="GO:0016787">
    <property type="term" value="F:hydrolase activity"/>
    <property type="evidence" value="ECO:0007669"/>
    <property type="project" value="UniProtKB-KW"/>
</dbReference>
<dbReference type="InterPro" id="IPR016191">
    <property type="entry name" value="Ribonuclease/ribotoxin"/>
</dbReference>
<feature type="region of interest" description="Disordered" evidence="3">
    <location>
        <begin position="175"/>
        <end position="194"/>
    </location>
</feature>
<evidence type="ECO:0000313" key="5">
    <source>
        <dbReference type="EMBL" id="KHJ32368.1"/>
    </source>
</evidence>
<dbReference type="AlphaFoldDB" id="A0A0B1P277"/>
<evidence type="ECO:0000256" key="3">
    <source>
        <dbReference type="SAM" id="MobiDB-lite"/>
    </source>
</evidence>